<evidence type="ECO:0000313" key="2">
    <source>
        <dbReference type="Proteomes" id="UP001461498"/>
    </source>
</evidence>
<protein>
    <submittedName>
        <fullName evidence="1">Uncharacterized protein</fullName>
    </submittedName>
</protein>
<gene>
    <name evidence="1" type="ORF">O3M35_011450</name>
</gene>
<dbReference type="EMBL" id="JAPXFL010000008">
    <property type="protein sequence ID" value="KAK9502740.1"/>
    <property type="molecule type" value="Genomic_DNA"/>
</dbReference>
<organism evidence="1 2">
    <name type="scientific">Rhynocoris fuscipes</name>
    <dbReference type="NCBI Taxonomy" id="488301"/>
    <lineage>
        <taxon>Eukaryota</taxon>
        <taxon>Metazoa</taxon>
        <taxon>Ecdysozoa</taxon>
        <taxon>Arthropoda</taxon>
        <taxon>Hexapoda</taxon>
        <taxon>Insecta</taxon>
        <taxon>Pterygota</taxon>
        <taxon>Neoptera</taxon>
        <taxon>Paraneoptera</taxon>
        <taxon>Hemiptera</taxon>
        <taxon>Heteroptera</taxon>
        <taxon>Panheteroptera</taxon>
        <taxon>Cimicomorpha</taxon>
        <taxon>Reduviidae</taxon>
        <taxon>Harpactorinae</taxon>
        <taxon>Harpactorini</taxon>
        <taxon>Rhynocoris</taxon>
    </lineage>
</organism>
<dbReference type="Proteomes" id="UP001461498">
    <property type="component" value="Unassembled WGS sequence"/>
</dbReference>
<name>A0AAW1D308_9HEMI</name>
<evidence type="ECO:0000313" key="1">
    <source>
        <dbReference type="EMBL" id="KAK9502740.1"/>
    </source>
</evidence>
<reference evidence="1 2" key="1">
    <citation type="submission" date="2022-12" db="EMBL/GenBank/DDBJ databases">
        <title>Chromosome-level genome assembly of true bugs.</title>
        <authorList>
            <person name="Ma L."/>
            <person name="Li H."/>
        </authorList>
    </citation>
    <scope>NUCLEOTIDE SEQUENCE [LARGE SCALE GENOMIC DNA]</scope>
    <source>
        <strain evidence="1">Lab_2022b</strain>
    </source>
</reference>
<comment type="caution">
    <text evidence="1">The sequence shown here is derived from an EMBL/GenBank/DDBJ whole genome shotgun (WGS) entry which is preliminary data.</text>
</comment>
<dbReference type="AlphaFoldDB" id="A0AAW1D308"/>
<sequence length="54" mass="6044">MGGVTVEGVNDCVKNTVMLRPRGTLAKALYNKYLSDEHLDTLDKNEVCNLNINY</sequence>
<accession>A0AAW1D308</accession>
<proteinExistence type="predicted"/>
<keyword evidence="2" id="KW-1185">Reference proteome</keyword>